<sequence>MNNDPRLELISSASLFYQQGWMVGTAGNLSARLNDGSFWITASGKSKGNLQENDFVRMNLEGEVLESPNPQNCPSAETSIHQAIYSLFSKANACYHVHSVEANLMTRYIEGDNLPLPPIEMVKGLGIWQENPLVTMPVFKNYLNVPQIAQEIIERFQNKLPDIPALLILEHGVTVWADSPEKAKNQIEIAEYLFRYILASHH</sequence>
<evidence type="ECO:0000256" key="5">
    <source>
        <dbReference type="ARBA" id="ARBA00023239"/>
    </source>
</evidence>
<dbReference type="Gene3D" id="3.40.225.10">
    <property type="entry name" value="Class II aldolase/adducin N-terminal domain"/>
    <property type="match status" value="1"/>
</dbReference>
<dbReference type="OrthoDB" id="9805559at2"/>
<dbReference type="EC" id="4.2.1.109" evidence="6"/>
<evidence type="ECO:0000256" key="6">
    <source>
        <dbReference type="HAMAP-Rule" id="MF_01677"/>
    </source>
</evidence>
<dbReference type="SUPFAM" id="SSF53639">
    <property type="entry name" value="AraD/HMP-PK domain-like"/>
    <property type="match status" value="1"/>
</dbReference>
<dbReference type="SMART" id="SM01007">
    <property type="entry name" value="Aldolase_II"/>
    <property type="match status" value="1"/>
</dbReference>
<comment type="catalytic activity">
    <reaction evidence="6">
        <text>5-(methylsulfanyl)-D-ribulose 1-phosphate = 5-methylsulfanyl-2,3-dioxopentyl phosphate + H2O</text>
        <dbReference type="Rhea" id="RHEA:15549"/>
        <dbReference type="ChEBI" id="CHEBI:15377"/>
        <dbReference type="ChEBI" id="CHEBI:58548"/>
        <dbReference type="ChEBI" id="CHEBI:58828"/>
        <dbReference type="EC" id="4.2.1.109"/>
    </reaction>
</comment>
<dbReference type="Pfam" id="PF00596">
    <property type="entry name" value="Aldolase_II"/>
    <property type="match status" value="1"/>
</dbReference>
<evidence type="ECO:0000256" key="2">
    <source>
        <dbReference type="ARBA" id="ARBA00022723"/>
    </source>
</evidence>
<dbReference type="InterPro" id="IPR017714">
    <property type="entry name" value="MethylthioRu-1-P_deHdtase_MtnB"/>
</dbReference>
<dbReference type="AlphaFoldDB" id="A0A2T1LV63"/>
<dbReference type="EMBL" id="PXOH01000019">
    <property type="protein sequence ID" value="PSF35575.1"/>
    <property type="molecule type" value="Genomic_DNA"/>
</dbReference>
<comment type="function">
    <text evidence="6">Catalyzes the dehydration of methylthioribulose-1-phosphate (MTRu-1-P) into 2,3-diketo-5-methylthiopentyl-1-phosphate (DK-MTP-1-P).</text>
</comment>
<comment type="pathway">
    <text evidence="6">Amino-acid biosynthesis; L-methionine biosynthesis via salvage pathway; L-methionine from S-methyl-5-thio-alpha-D-ribose 1-phosphate: step 2/6.</text>
</comment>
<comment type="cofactor">
    <cofactor evidence="6">
        <name>Zn(2+)</name>
        <dbReference type="ChEBI" id="CHEBI:29105"/>
    </cofactor>
    <text evidence="6">Binds 1 zinc ion per subunit.</text>
</comment>
<gene>
    <name evidence="6 8" type="primary">mtnB</name>
    <name evidence="8" type="ORF">C7H19_16350</name>
</gene>
<evidence type="ECO:0000259" key="7">
    <source>
        <dbReference type="SMART" id="SM01007"/>
    </source>
</evidence>
<feature type="binding site" evidence="6">
    <location>
        <position position="96"/>
    </location>
    <ligand>
        <name>Zn(2+)</name>
        <dbReference type="ChEBI" id="CHEBI:29105"/>
    </ligand>
</feature>
<keyword evidence="3 6" id="KW-0862">Zinc</keyword>
<dbReference type="InterPro" id="IPR036409">
    <property type="entry name" value="Aldolase_II/adducin_N_sf"/>
</dbReference>
<name>A0A2T1LV63_9CHRO</name>
<dbReference type="PANTHER" id="PTHR10640:SF7">
    <property type="entry name" value="METHYLTHIORIBULOSE-1-PHOSPHATE DEHYDRATASE"/>
    <property type="match status" value="1"/>
</dbReference>
<dbReference type="GO" id="GO:0005737">
    <property type="term" value="C:cytoplasm"/>
    <property type="evidence" value="ECO:0007669"/>
    <property type="project" value="UniProtKB-UniRule"/>
</dbReference>
<dbReference type="PANTHER" id="PTHR10640">
    <property type="entry name" value="METHYLTHIORIBULOSE-1-PHOSPHATE DEHYDRATASE"/>
    <property type="match status" value="1"/>
</dbReference>
<keyword evidence="4 6" id="KW-0486">Methionine biosynthesis</keyword>
<proteinExistence type="inferred from homology"/>
<evidence type="ECO:0000256" key="1">
    <source>
        <dbReference type="ARBA" id="ARBA00022605"/>
    </source>
</evidence>
<evidence type="ECO:0000256" key="3">
    <source>
        <dbReference type="ARBA" id="ARBA00022833"/>
    </source>
</evidence>
<keyword evidence="2 6" id="KW-0479">Metal-binding</keyword>
<comment type="caution">
    <text evidence="8">The sequence shown here is derived from an EMBL/GenBank/DDBJ whole genome shotgun (WGS) entry which is preliminary data.</text>
</comment>
<dbReference type="UniPathway" id="UPA00904">
    <property type="reaction ID" value="UER00875"/>
</dbReference>
<evidence type="ECO:0000313" key="8">
    <source>
        <dbReference type="EMBL" id="PSF35575.1"/>
    </source>
</evidence>
<dbReference type="GO" id="GO:0019509">
    <property type="term" value="P:L-methionine salvage from methylthioadenosine"/>
    <property type="evidence" value="ECO:0007669"/>
    <property type="project" value="UniProtKB-UniRule"/>
</dbReference>
<evidence type="ECO:0000256" key="4">
    <source>
        <dbReference type="ARBA" id="ARBA00023167"/>
    </source>
</evidence>
<keyword evidence="1 6" id="KW-0028">Amino-acid biosynthesis</keyword>
<dbReference type="HAMAP" id="MF_01677">
    <property type="entry name" value="Salvage_MtnB"/>
    <property type="match status" value="1"/>
</dbReference>
<reference evidence="8 9" key="2">
    <citation type="submission" date="2018-03" db="EMBL/GenBank/DDBJ databases">
        <authorList>
            <person name="Keele B.F."/>
        </authorList>
    </citation>
    <scope>NUCLEOTIDE SEQUENCE [LARGE SCALE GENOMIC DNA]</scope>
    <source>
        <strain evidence="8 9">CCALA 016</strain>
    </source>
</reference>
<dbReference type="RefSeq" id="WP_106457988.1">
    <property type="nucleotide sequence ID" value="NZ_PXOH01000019.1"/>
</dbReference>
<evidence type="ECO:0000313" key="9">
    <source>
        <dbReference type="Proteomes" id="UP000239001"/>
    </source>
</evidence>
<dbReference type="GO" id="GO:0008270">
    <property type="term" value="F:zinc ion binding"/>
    <property type="evidence" value="ECO:0007669"/>
    <property type="project" value="UniProtKB-UniRule"/>
</dbReference>
<dbReference type="NCBIfam" id="TIGR03328">
    <property type="entry name" value="salvage_mtnB"/>
    <property type="match status" value="1"/>
</dbReference>
<accession>A0A2T1LV63</accession>
<organism evidence="8 9">
    <name type="scientific">Aphanothece hegewaldii CCALA 016</name>
    <dbReference type="NCBI Taxonomy" id="2107694"/>
    <lineage>
        <taxon>Bacteria</taxon>
        <taxon>Bacillati</taxon>
        <taxon>Cyanobacteriota</taxon>
        <taxon>Cyanophyceae</taxon>
        <taxon>Oscillatoriophycideae</taxon>
        <taxon>Chroococcales</taxon>
        <taxon>Aphanothecaceae</taxon>
        <taxon>Aphanothece</taxon>
    </lineage>
</organism>
<keyword evidence="5 6" id="KW-0456">Lyase</keyword>
<dbReference type="InterPro" id="IPR001303">
    <property type="entry name" value="Aldolase_II/adducin_N"/>
</dbReference>
<keyword evidence="9" id="KW-1185">Reference proteome</keyword>
<comment type="similarity">
    <text evidence="6">Belongs to the aldolase class II family. MtnB subfamily.</text>
</comment>
<dbReference type="Proteomes" id="UP000239001">
    <property type="component" value="Unassembled WGS sequence"/>
</dbReference>
<feature type="domain" description="Class II aldolase/adducin N-terminal" evidence="7">
    <location>
        <begin position="7"/>
        <end position="198"/>
    </location>
</feature>
<protein>
    <recommendedName>
        <fullName evidence="6">Methylthioribulose-1-phosphate dehydratase</fullName>
        <shortName evidence="6">MTRu-1-P dehydratase</shortName>
        <ecNumber evidence="6">4.2.1.109</ecNumber>
    </recommendedName>
</protein>
<reference evidence="8 9" key="1">
    <citation type="submission" date="2018-03" db="EMBL/GenBank/DDBJ databases">
        <title>The ancient ancestry and fast evolution of plastids.</title>
        <authorList>
            <person name="Moore K.R."/>
            <person name="Magnabosco C."/>
            <person name="Momper L."/>
            <person name="Gold D.A."/>
            <person name="Bosak T."/>
            <person name="Fournier G.P."/>
        </authorList>
    </citation>
    <scope>NUCLEOTIDE SEQUENCE [LARGE SCALE GENOMIC DNA]</scope>
    <source>
        <strain evidence="8 9">CCALA 016</strain>
    </source>
</reference>
<feature type="binding site" evidence="6">
    <location>
        <position position="98"/>
    </location>
    <ligand>
        <name>Zn(2+)</name>
        <dbReference type="ChEBI" id="CHEBI:29105"/>
    </ligand>
</feature>
<dbReference type="GO" id="GO:0046570">
    <property type="term" value="F:methylthioribulose 1-phosphate dehydratase activity"/>
    <property type="evidence" value="ECO:0007669"/>
    <property type="project" value="UniProtKB-UniRule"/>
</dbReference>